<comment type="caution">
    <text evidence="1">The sequence shown here is derived from an EMBL/GenBank/DDBJ whole genome shotgun (WGS) entry which is preliminary data.</text>
</comment>
<proteinExistence type="predicted"/>
<reference evidence="2" key="1">
    <citation type="journal article" date="2019" name="Int. J. Syst. Evol. Microbiol.">
        <title>The Global Catalogue of Microorganisms (GCM) 10K type strain sequencing project: providing services to taxonomists for standard genome sequencing and annotation.</title>
        <authorList>
            <consortium name="The Broad Institute Genomics Platform"/>
            <consortium name="The Broad Institute Genome Sequencing Center for Infectious Disease"/>
            <person name="Wu L."/>
            <person name="Ma J."/>
        </authorList>
    </citation>
    <scope>NUCLEOTIDE SEQUENCE [LARGE SCALE GENOMIC DNA]</scope>
    <source>
        <strain evidence="2">CGMCC 4.5798</strain>
    </source>
</reference>
<dbReference type="EMBL" id="JBHSMZ010000014">
    <property type="protein sequence ID" value="MFC5550288.1"/>
    <property type="molecule type" value="Genomic_DNA"/>
</dbReference>
<dbReference type="RefSeq" id="WP_379772656.1">
    <property type="nucleotide sequence ID" value="NZ_JBHSMZ010000014.1"/>
</dbReference>
<protein>
    <recommendedName>
        <fullName evidence="3">KfrA N-terminal DNA-binding domain-containing protein</fullName>
    </recommendedName>
</protein>
<keyword evidence="2" id="KW-1185">Reference proteome</keyword>
<evidence type="ECO:0000313" key="1">
    <source>
        <dbReference type="EMBL" id="MFC5550288.1"/>
    </source>
</evidence>
<sequence>MSRPPFSLTDDQARDLVQRVAPLLSSYPIEPGNHRPFLRAFIRAVHDVTNKLYGPDVYRRLLRAYAPGRSPSTPTIVSEREALERELATAAPAHASPSPAGPYLTLPPASLAPALDASAIRAVFIECMPQFSRLAAQAGRDAQVDYLNGRLRDAERETAEAKAHAARLAAEVQAQAARVDLLGRELEESRSALTQQRQTVTALTDELKGQRQFAMQAIEMSRSETRFAKDRSADLQAKIDRLEMTIDQLRMVRGGQGGPR</sequence>
<organism evidence="1 2">
    <name type="scientific">Massilia aerilata</name>
    <dbReference type="NCBI Taxonomy" id="453817"/>
    <lineage>
        <taxon>Bacteria</taxon>
        <taxon>Pseudomonadati</taxon>
        <taxon>Pseudomonadota</taxon>
        <taxon>Betaproteobacteria</taxon>
        <taxon>Burkholderiales</taxon>
        <taxon>Oxalobacteraceae</taxon>
        <taxon>Telluria group</taxon>
        <taxon>Massilia</taxon>
    </lineage>
</organism>
<evidence type="ECO:0008006" key="3">
    <source>
        <dbReference type="Google" id="ProtNLM"/>
    </source>
</evidence>
<name>A0ABW0S077_9BURK</name>
<dbReference type="Gene3D" id="1.10.287.1490">
    <property type="match status" value="1"/>
</dbReference>
<evidence type="ECO:0000313" key="2">
    <source>
        <dbReference type="Proteomes" id="UP001596086"/>
    </source>
</evidence>
<gene>
    <name evidence="1" type="ORF">ACFPO9_17365</name>
</gene>
<accession>A0ABW0S077</accession>
<dbReference type="Proteomes" id="UP001596086">
    <property type="component" value="Unassembled WGS sequence"/>
</dbReference>